<dbReference type="NCBIfam" id="TIGR02532">
    <property type="entry name" value="IV_pilin_GFxxxE"/>
    <property type="match status" value="1"/>
</dbReference>
<dbReference type="Pfam" id="PF16732">
    <property type="entry name" value="ComP_DUS"/>
    <property type="match status" value="1"/>
</dbReference>
<accession>A0A1F6TDW2</accession>
<dbReference type="InterPro" id="IPR045584">
    <property type="entry name" value="Pilin-like"/>
</dbReference>
<dbReference type="PROSITE" id="PS00409">
    <property type="entry name" value="PROKAR_NTER_METHYL"/>
    <property type="match status" value="1"/>
</dbReference>
<proteinExistence type="predicted"/>
<protein>
    <recommendedName>
        <fullName evidence="4">Pilus assembly protein PilE</fullName>
    </recommendedName>
</protein>
<keyword evidence="1" id="KW-0472">Membrane</keyword>
<dbReference type="EMBL" id="MFSS01000060">
    <property type="protein sequence ID" value="OGI43333.1"/>
    <property type="molecule type" value="Genomic_DNA"/>
</dbReference>
<evidence type="ECO:0000313" key="2">
    <source>
        <dbReference type="EMBL" id="OGI43333.1"/>
    </source>
</evidence>
<name>A0A1F6TDW2_9PROT</name>
<dbReference type="SUPFAM" id="SSF54523">
    <property type="entry name" value="Pili subunits"/>
    <property type="match status" value="1"/>
</dbReference>
<feature type="transmembrane region" description="Helical" evidence="1">
    <location>
        <begin position="21"/>
        <end position="45"/>
    </location>
</feature>
<keyword evidence="1" id="KW-0812">Transmembrane</keyword>
<comment type="caution">
    <text evidence="2">The sequence shown here is derived from an EMBL/GenBank/DDBJ whole genome shotgun (WGS) entry which is preliminary data.</text>
</comment>
<dbReference type="AlphaFoldDB" id="A0A1F6TDW2"/>
<sequence length="161" mass="16779">MIDGSKGDARAWWSKRSAGRGFTLIELVVTVAIIGILVAIAYPAYQEQIRKGRRPEGQGALIELANLQQQHFSDNLTFAANLAALNSGNGYPATTSGGHYTLTILAATVACPIASCFVASATVAGAQVKDTKCNVMTITNTGNKGATNSGGATTTADCWRN</sequence>
<organism evidence="2 3">
    <name type="scientific">Candidatus Muproteobacteria bacterium RBG_16_64_11</name>
    <dbReference type="NCBI Taxonomy" id="1817758"/>
    <lineage>
        <taxon>Bacteria</taxon>
        <taxon>Pseudomonadati</taxon>
        <taxon>Pseudomonadota</taxon>
        <taxon>Candidatus Muproteobacteria</taxon>
    </lineage>
</organism>
<dbReference type="GO" id="GO:0043683">
    <property type="term" value="P:type IV pilus assembly"/>
    <property type="evidence" value="ECO:0007669"/>
    <property type="project" value="InterPro"/>
</dbReference>
<dbReference type="STRING" id="1817758.A2150_06730"/>
<dbReference type="PANTHER" id="PTHR30093:SF47">
    <property type="entry name" value="TYPE IV PILUS NON-CORE MINOR PILIN PILE"/>
    <property type="match status" value="1"/>
</dbReference>
<dbReference type="PANTHER" id="PTHR30093">
    <property type="entry name" value="GENERAL SECRETION PATHWAY PROTEIN G"/>
    <property type="match status" value="1"/>
</dbReference>
<keyword evidence="1" id="KW-1133">Transmembrane helix</keyword>
<evidence type="ECO:0000313" key="3">
    <source>
        <dbReference type="Proteomes" id="UP000177925"/>
    </source>
</evidence>
<dbReference type="Proteomes" id="UP000177925">
    <property type="component" value="Unassembled WGS sequence"/>
</dbReference>
<dbReference type="Gene3D" id="3.30.700.10">
    <property type="entry name" value="Glycoprotein, Type 4 Pilin"/>
    <property type="match status" value="1"/>
</dbReference>
<gene>
    <name evidence="2" type="ORF">A2150_06730</name>
</gene>
<evidence type="ECO:0000256" key="1">
    <source>
        <dbReference type="SAM" id="Phobius"/>
    </source>
</evidence>
<dbReference type="InterPro" id="IPR012902">
    <property type="entry name" value="N_methyl_site"/>
</dbReference>
<reference evidence="2 3" key="1">
    <citation type="journal article" date="2016" name="Nat. Commun.">
        <title>Thousands of microbial genomes shed light on interconnected biogeochemical processes in an aquifer system.</title>
        <authorList>
            <person name="Anantharaman K."/>
            <person name="Brown C.T."/>
            <person name="Hug L.A."/>
            <person name="Sharon I."/>
            <person name="Castelle C.J."/>
            <person name="Probst A.J."/>
            <person name="Thomas B.C."/>
            <person name="Singh A."/>
            <person name="Wilkins M.J."/>
            <person name="Karaoz U."/>
            <person name="Brodie E.L."/>
            <person name="Williams K.H."/>
            <person name="Hubbard S.S."/>
            <person name="Banfield J.F."/>
        </authorList>
    </citation>
    <scope>NUCLEOTIDE SEQUENCE [LARGE SCALE GENOMIC DNA]</scope>
</reference>
<evidence type="ECO:0008006" key="4">
    <source>
        <dbReference type="Google" id="ProtNLM"/>
    </source>
</evidence>
<dbReference type="InterPro" id="IPR031982">
    <property type="entry name" value="PilE-like"/>
</dbReference>
<dbReference type="Pfam" id="PF07963">
    <property type="entry name" value="N_methyl"/>
    <property type="match status" value="1"/>
</dbReference>